<dbReference type="Pfam" id="PF12770">
    <property type="entry name" value="CHAT"/>
    <property type="match status" value="1"/>
</dbReference>
<comment type="caution">
    <text evidence="2">The sequence shown here is derived from an EMBL/GenBank/DDBJ whole genome shotgun (WGS) entry which is preliminary data.</text>
</comment>
<sequence>MLGPSTGAAQSARPSLQDSFRLGSGGGVLCRAQNNSADKAIAGMFDRAWTIVCRDAARPIGQLYGFRDGALARLAAARSEQVTCGAESSGTIEGLGTVGVTECTLAAANVGYRIYRYNDGKITWFAQGLAGYDSALQLGLRTVVADRIVPGEIAVATTGVADPAAFARVQAGTLDPAQTLAEGYRRNNSGDYAEAAEFFDTLQQRLAAEDAVVEAKDSASREERLNEYLVNRALQRSNLGEFAEADALFKQADRIATLDPVQTRLRRNFEALHLINQRKLDDAKAVLARPVVATGEIVQANNGTIELGEQIAAEINSGLRTGPGLGATQSTSLTPEERAAILDAQALHLDGTILRLGGKPTEGRAQLERGLAQANAIRDGRVTSIARLRSQIMAEIALSHEDQGNYSQAEAVLRDALTLLSTSYPETQAMNGARARMAAFLARRGKRDEALALYRDVVKSATDNREAATGLANQLAPYFALLADLAPSRPELVEDMFLASQTLVRPGVADTQAILARELRDSGNESSRLFRQSITLSRDIERGRMELARLQRVESPDASVRQLIAARQTEVAALAAQQAATQAQLSAFPQYRALSTDAMTLAELRAALRPGEGYYKLVVVGRQVYAIYADADGATGFRVPISATTLEAKVAGLRDTISIEEGGQRVTYPFDVKLAHSLYTDLFAPVENRLVNAQHLIFEPDGAMLQLPANLLVADAAGVDTYLRRAADPEADAFDFRGIEWLGRKHAVSTAVSARNFRDARQTPASRASRQYLGFGQNNPIPGAVLQASAARGPGGPGGLDCTWPLSEWNKPIAASELRTAASQIGGGSADIVTGSAFTDTAIQARGDLADFRILHFATHGLVTAPRPECPARPALLTSFGDQGSDGLLSFREIYDLKLDADLVILSACDTAGQASRAATREAGLTTGGGSALDGLVRAFIGAGGRSVVASHWPAPDDFDATERLIAGLFQSSATDSVAEAMRKAEVRLMDEAATSHPYYWAGFAIVGDGAQQLLVTR</sequence>
<accession>A0A418WSE1</accession>
<name>A0A418WSE1_9SPHN</name>
<keyword evidence="3" id="KW-1185">Reference proteome</keyword>
<dbReference type="EMBL" id="QYUM01000002">
    <property type="protein sequence ID" value="RJF94173.1"/>
    <property type="molecule type" value="Genomic_DNA"/>
</dbReference>
<gene>
    <name evidence="2" type="ORF">D3876_02000</name>
</gene>
<dbReference type="Proteomes" id="UP000286100">
    <property type="component" value="Unassembled WGS sequence"/>
</dbReference>
<dbReference type="AlphaFoldDB" id="A0A418WSE1"/>
<reference evidence="2 3" key="1">
    <citation type="submission" date="2018-09" db="EMBL/GenBank/DDBJ databases">
        <authorList>
            <person name="Zhu H."/>
        </authorList>
    </citation>
    <scope>NUCLEOTIDE SEQUENCE [LARGE SCALE GENOMIC DNA]</scope>
    <source>
        <strain evidence="2 3">K2R01-6</strain>
    </source>
</reference>
<dbReference type="Gene3D" id="1.25.40.10">
    <property type="entry name" value="Tetratricopeptide repeat domain"/>
    <property type="match status" value="1"/>
</dbReference>
<evidence type="ECO:0000259" key="1">
    <source>
        <dbReference type="Pfam" id="PF12770"/>
    </source>
</evidence>
<evidence type="ECO:0000313" key="2">
    <source>
        <dbReference type="EMBL" id="RJF94173.1"/>
    </source>
</evidence>
<protein>
    <submittedName>
        <fullName evidence="2">CHAT domain-containing protein</fullName>
    </submittedName>
</protein>
<proteinExistence type="predicted"/>
<organism evidence="2 3">
    <name type="scientific">Sphingomonas cavernae</name>
    <dbReference type="NCBI Taxonomy" id="2320861"/>
    <lineage>
        <taxon>Bacteria</taxon>
        <taxon>Pseudomonadati</taxon>
        <taxon>Pseudomonadota</taxon>
        <taxon>Alphaproteobacteria</taxon>
        <taxon>Sphingomonadales</taxon>
        <taxon>Sphingomonadaceae</taxon>
        <taxon>Sphingomonas</taxon>
    </lineage>
</organism>
<dbReference type="InterPro" id="IPR011990">
    <property type="entry name" value="TPR-like_helical_dom_sf"/>
</dbReference>
<evidence type="ECO:0000313" key="3">
    <source>
        <dbReference type="Proteomes" id="UP000286100"/>
    </source>
</evidence>
<dbReference type="InterPro" id="IPR024983">
    <property type="entry name" value="CHAT_dom"/>
</dbReference>
<dbReference type="OrthoDB" id="9787760at2"/>
<dbReference type="SUPFAM" id="SSF48452">
    <property type="entry name" value="TPR-like"/>
    <property type="match status" value="1"/>
</dbReference>
<feature type="domain" description="CHAT" evidence="1">
    <location>
        <begin position="673"/>
        <end position="1009"/>
    </location>
</feature>